<proteinExistence type="predicted"/>
<comment type="caution">
    <text evidence="2">The sequence shown here is derived from an EMBL/GenBank/DDBJ whole genome shotgun (WGS) entry which is preliminary data.</text>
</comment>
<accession>A0A941IEF0</accession>
<organism evidence="2 3">
    <name type="scientific">Actinospica acidithermotolerans</name>
    <dbReference type="NCBI Taxonomy" id="2828514"/>
    <lineage>
        <taxon>Bacteria</taxon>
        <taxon>Bacillati</taxon>
        <taxon>Actinomycetota</taxon>
        <taxon>Actinomycetes</taxon>
        <taxon>Catenulisporales</taxon>
        <taxon>Actinospicaceae</taxon>
        <taxon>Actinospica</taxon>
    </lineage>
</organism>
<evidence type="ECO:0000313" key="3">
    <source>
        <dbReference type="Proteomes" id="UP000676325"/>
    </source>
</evidence>
<sequence>MSNPEQQPPVPEPVEDDERPERDPERVHAAVAELVAFLRAGASAGSQRLDLTARMVADVVETELYESLGDGSTGPAAVDEPRLSELLGELREADYDPDEDGAWFSLRLYVRPDGPEDEWWQAVDHFREPSWRVPPPDAKYGEDLKRFPREYSELPDWLSAKAPDA</sequence>
<keyword evidence="3" id="KW-1185">Reference proteome</keyword>
<dbReference type="EMBL" id="JAGSOH010000003">
    <property type="protein sequence ID" value="MBR7825150.1"/>
    <property type="molecule type" value="Genomic_DNA"/>
</dbReference>
<reference evidence="2" key="1">
    <citation type="submission" date="2021-04" db="EMBL/GenBank/DDBJ databases">
        <title>Genome based classification of Actinospica acidithermotolerans sp. nov., an actinobacterium isolated from an Indonesian hot spring.</title>
        <authorList>
            <person name="Kusuma A.B."/>
            <person name="Putra K.E."/>
            <person name="Nafisah S."/>
            <person name="Loh J."/>
            <person name="Nouioui I."/>
            <person name="Goodfellow M."/>
        </authorList>
    </citation>
    <scope>NUCLEOTIDE SEQUENCE</scope>
    <source>
        <strain evidence="2">MGRD01-02</strain>
    </source>
</reference>
<dbReference type="SUPFAM" id="SSF160424">
    <property type="entry name" value="BH3703-like"/>
    <property type="match status" value="1"/>
</dbReference>
<name>A0A941IEF0_9ACTN</name>
<dbReference type="Proteomes" id="UP000676325">
    <property type="component" value="Unassembled WGS sequence"/>
</dbReference>
<evidence type="ECO:0000256" key="1">
    <source>
        <dbReference type="SAM" id="MobiDB-lite"/>
    </source>
</evidence>
<feature type="compositionally biased region" description="Pro residues" evidence="1">
    <location>
        <begin position="1"/>
        <end position="12"/>
    </location>
</feature>
<dbReference type="RefSeq" id="WP_212516306.1">
    <property type="nucleotide sequence ID" value="NZ_JAGSOH010000003.1"/>
</dbReference>
<gene>
    <name evidence="2" type="ORF">KDK95_02445</name>
</gene>
<dbReference type="InterPro" id="IPR036170">
    <property type="entry name" value="YezG-like_sf"/>
</dbReference>
<protein>
    <submittedName>
        <fullName evidence="2">Uncharacterized protein</fullName>
    </submittedName>
</protein>
<dbReference type="AlphaFoldDB" id="A0A941IEF0"/>
<feature type="region of interest" description="Disordered" evidence="1">
    <location>
        <begin position="1"/>
        <end position="26"/>
    </location>
</feature>
<evidence type="ECO:0000313" key="2">
    <source>
        <dbReference type="EMBL" id="MBR7825150.1"/>
    </source>
</evidence>